<feature type="modified residue" description="Phosphotyrosine; by host" evidence="11">
    <location>
        <position position="478"/>
    </location>
</feature>
<keyword evidence="8 11" id="KW-1232">Capsid decoration protein</keyword>
<dbReference type="Proteomes" id="UP000326937">
    <property type="component" value="Segment"/>
</dbReference>
<dbReference type="Pfam" id="PF02455">
    <property type="entry name" value="Hex_IIIa"/>
    <property type="match status" value="1"/>
</dbReference>
<evidence type="ECO:0000256" key="9">
    <source>
        <dbReference type="ARBA" id="ARBA00023219"/>
    </source>
</evidence>
<comment type="function">
    <text evidence="11">Structural component of the virion that acts as a cement protein on the capsid exterior which mediates the interactions between the hexons, including the peripentonal hexons, and reaches all the way to the penton vertices. Two hexon linking proteins IIIa, one from each facet, stabilize the unique edge interface between a pair of facets. As the virus enters the host cell, hexon linking proteins IIIa are shed concomitant with virion acidification in the endosome. During virus assembly, seems to play a role in the serotype specificity of the packaging of viral DNA via its interaction with packaging protein 3.</text>
</comment>
<evidence type="ECO:0000256" key="7">
    <source>
        <dbReference type="ARBA" id="ARBA00022921"/>
    </source>
</evidence>
<dbReference type="InterPro" id="IPR003479">
    <property type="entry name" value="Hex_IIIa"/>
</dbReference>
<accession>A0A5H2QDG4</accession>
<keyword evidence="2 11" id="KW-0597">Phosphoprotein</keyword>
<feature type="compositionally biased region" description="Low complexity" evidence="12">
    <location>
        <begin position="446"/>
        <end position="464"/>
    </location>
</feature>
<comment type="similarity">
    <text evidence="1 11">Belongs to the adenoviridae hexon-linking protein IIIa family.</text>
</comment>
<sequence>MQRPAIITDGARNLDPAVTAAMQSQPSGVTASDDWTAAMDRIMALTARSPEAFRQQPQANRFSAILEAVVPSRTNPTHEKVLTIVNALLDSKAIRKDEAGLIYNALLERVARYNSTNVQANLDRMGMDVKEALAQRERFHRDGNLGSLVALNAFLSTQPANVPRGQEDYTNFISALRLMVTEVPQSEVYQSGPDYFFQTSRQGLQTVNLSQAFKNLQGLWGVRAPVGDRSTVSSLLTPNSRLLLLLIAPFTNSDSLSRDSYLGHLITLYREAIGQAQVDEQTYQEITSVSRALGQEDTGSLEATLNFLLTNRRQQVPPQYSLNAEEERILRYIQQSVSLYLMREGATPSAALDMTARNMEPSFYSSNRAFINRLMDYLHRAAAMNGEYFTNAILNPHWLPPPGFYTGEFDLPEGNDGFLWDDVTDSLFSPAAIGHHGKKEGADEGPLLSSRASSPFPSLSSINSGRTTRPKLSGESEYLNDPLLRPARDKNFPNNGIESLVDKMSRWKTYAQERHEWEERQPKPVPPPRQRWQRRKKGAHALDEGSDDSADDSSVLDLGGTGNPFAHLRPQGQLGPLY</sequence>
<dbReference type="EMBL" id="MG872324">
    <property type="protein sequence ID" value="AYI49737.1"/>
    <property type="molecule type" value="Genomic_DNA"/>
</dbReference>
<dbReference type="GO" id="GO:0042025">
    <property type="term" value="C:host cell nucleus"/>
    <property type="evidence" value="ECO:0007669"/>
    <property type="project" value="UniProtKB-SubCell"/>
</dbReference>
<feature type="modified residue" description="Phosphoserine; by host" evidence="11">
    <location>
        <position position="449"/>
    </location>
</feature>
<dbReference type="InterPro" id="IPR043053">
    <property type="entry name" value="Hex_IIIa_N"/>
</dbReference>
<feature type="modified residue" description="Phosphoserine; by host" evidence="11">
    <location>
        <position position="458"/>
    </location>
</feature>
<evidence type="ECO:0000256" key="11">
    <source>
        <dbReference type="HAMAP-Rule" id="MF_04047"/>
    </source>
</evidence>
<feature type="modified residue" description="Phosphoserine; by host" evidence="11">
    <location>
        <position position="461"/>
    </location>
</feature>
<comment type="caution">
    <text evidence="11">Lacks conserved residue(s) required for the propagation of feature annotation.</text>
</comment>
<organism evidence="13">
    <name type="scientific">Human adenovirus A serotype 31</name>
    <name type="common">HAdV-31</name>
    <name type="synonym">Human adenovirus 31</name>
    <dbReference type="NCBI Taxonomy" id="10529"/>
    <lineage>
        <taxon>Viruses</taxon>
        <taxon>Varidnaviria</taxon>
        <taxon>Bamfordvirae</taxon>
        <taxon>Preplasmiviricota</taxon>
        <taxon>Polisuviricotina</taxon>
        <taxon>Pharingeaviricetes</taxon>
        <taxon>Rowavirales</taxon>
        <taxon>Adenoviridae</taxon>
        <taxon>Mastadenovirus</taxon>
        <taxon>Mastadenovirus adami</taxon>
        <taxon>Human mastadenovirus A</taxon>
    </lineage>
</organism>
<dbReference type="GO" id="GO:0098021">
    <property type="term" value="C:viral capsid, decoration"/>
    <property type="evidence" value="ECO:0007669"/>
    <property type="project" value="UniProtKB-UniRule"/>
</dbReference>
<feature type="site" description="Cleavage; by viral protease" evidence="11">
    <location>
        <begin position="561"/>
        <end position="562"/>
    </location>
</feature>
<evidence type="ECO:0000256" key="10">
    <source>
        <dbReference type="ARBA" id="ARBA00046738"/>
    </source>
</evidence>
<name>A0A5H2QDG4_ADE31</name>
<comment type="miscellaneous">
    <text evidence="11">All late proteins expressed from the major late promoter are produced by alternative splicing and alternative polyadenylation of the same gene giving rise to non-overlapping ORFs. A leader sequence is present in the N-terminus of all these mRNAs and is recognized by the viral shutoff protein to provide expression although conventional translation via ribosome scanning from the cap has been shut off in the host cell.</text>
</comment>
<feature type="chain" id="PRO_5023980447" description="Hexon-linking protein IIIa" evidence="11">
    <location>
        <begin position="1"/>
        <end position="561"/>
    </location>
</feature>
<evidence type="ECO:0000256" key="1">
    <source>
        <dbReference type="ARBA" id="ARBA00010762"/>
    </source>
</evidence>
<evidence type="ECO:0000256" key="4">
    <source>
        <dbReference type="ARBA" id="ARBA00022562"/>
    </source>
</evidence>
<evidence type="ECO:0000256" key="2">
    <source>
        <dbReference type="ARBA" id="ARBA00022553"/>
    </source>
</evidence>
<evidence type="ECO:0000256" key="3">
    <source>
        <dbReference type="ARBA" id="ARBA00022561"/>
    </source>
</evidence>
<feature type="modified residue" description="Phosphothreonine; by host" evidence="11">
    <location>
        <position position="282"/>
    </location>
</feature>
<keyword evidence="3 11" id="KW-0167">Capsid protein</keyword>
<comment type="induction">
    <text evidence="11">Expressed in the late phase of the viral replicative cycle.</text>
</comment>
<comment type="PTM">
    <text evidence="11">Cleaved near the C-terminus by the viral protease during virion maturation to form the mature protein.</text>
</comment>
<evidence type="ECO:0000256" key="6">
    <source>
        <dbReference type="ARBA" id="ARBA00022844"/>
    </source>
</evidence>
<keyword evidence="6 11" id="KW-0946">Virion</keyword>
<dbReference type="Gene3D" id="1.20.120.1500">
    <property type="entry name" value="Pre-hexon-linking protein IIIa"/>
    <property type="match status" value="1"/>
</dbReference>
<feature type="region of interest" description="Disordered" evidence="12">
    <location>
        <begin position="431"/>
        <end position="497"/>
    </location>
</feature>
<feature type="compositionally biased region" description="Basic and acidic residues" evidence="12">
    <location>
        <begin position="513"/>
        <end position="522"/>
    </location>
</feature>
<keyword evidence="5 11" id="KW-1188">Viral release from host cell</keyword>
<dbReference type="HAMAP" id="MF_04047">
    <property type="entry name" value="ADV_CAP3"/>
    <property type="match status" value="1"/>
</dbReference>
<evidence type="ECO:0000256" key="12">
    <source>
        <dbReference type="SAM" id="MobiDB-lite"/>
    </source>
</evidence>
<feature type="region of interest" description="Binding to hexon-linking protein" evidence="11">
    <location>
        <begin position="146"/>
        <end position="259"/>
    </location>
</feature>
<comment type="subunit">
    <text evidence="10 11">Interacts with hexon proteins; this interaction tethers the peripentonal hexons to hexons situated in the facet. Interacts with the penton protein (via N-terminus). Interacts with packaging protein 3; this interaction is required to promote correct genome packaging.</text>
</comment>
<keyword evidence="9 11" id="KW-0231">Viral genome packaging</keyword>
<comment type="subcellular location">
    <subcellularLocation>
        <location evidence="11">Virion</location>
    </subcellularLocation>
    <subcellularLocation>
        <location evidence="11">Host nucleus</location>
    </subcellularLocation>
    <text evidence="11">Surrounds the border of each facet on the capsid exterior. Present in around 60 copies per virion.</text>
</comment>
<evidence type="ECO:0000256" key="8">
    <source>
        <dbReference type="ARBA" id="ARBA00023093"/>
    </source>
</evidence>
<keyword evidence="7 11" id="KW-0426">Late protein</keyword>
<gene>
    <name evidence="13" type="primary">pIIIa</name>
</gene>
<protein>
    <recommendedName>
        <fullName evidence="11">Pre-hexon-linking protein IIIa</fullName>
    </recommendedName>
    <alternativeName>
        <fullName evidence="11">Capsid vertex-specific component IIIa</fullName>
        <shortName evidence="11">CVSC</shortName>
    </alternativeName>
    <alternativeName>
        <fullName evidence="11">Protein IIIa</fullName>
    </alternativeName>
    <alternativeName>
        <fullName evidence="11">pIIIa</fullName>
    </alternativeName>
    <component>
        <recommendedName>
            <fullName evidence="11">Hexon-linking protein IIIa</fullName>
        </recommendedName>
    </component>
</protein>
<feature type="region of interest" description="Disordered" evidence="12">
    <location>
        <begin position="513"/>
        <end position="578"/>
    </location>
</feature>
<reference evidence="13" key="1">
    <citation type="submission" date="2018-01" db="EMBL/GenBank/DDBJ databases">
        <title>Metagenomic analysis identifies Human Adenovirus 31 in children with Acute Flaccid Paralysis in Tunisia.</title>
        <authorList>
            <person name="Haddad-Boubaker S."/>
            <person name="Joffret M.-L."/>
            <person name="Perot P."/>
            <person name="Bessaud M."/>
            <person name="Meddeb Z."/>
            <person name="Touzi H."/>
            <person name="Delpeyroux F."/>
            <person name="Triki H."/>
            <person name="Eloit M."/>
        </authorList>
    </citation>
    <scope>NUCLEOTIDE SEQUENCE [LARGE SCALE GENOMIC DNA]</scope>
    <source>
        <strain evidence="13">HAdV-Tn2012</strain>
    </source>
</reference>
<feature type="region of interest" description="Peripentonal hexon-tethering domain" evidence="11">
    <location>
        <begin position="1"/>
        <end position="114"/>
    </location>
</feature>
<keyword evidence="4 11" id="KW-1048">Host nucleus</keyword>
<evidence type="ECO:0000313" key="13">
    <source>
        <dbReference type="EMBL" id="AYI49737.1"/>
    </source>
</evidence>
<evidence type="ECO:0000256" key="5">
    <source>
        <dbReference type="ARBA" id="ARBA00022612"/>
    </source>
</evidence>
<proteinExistence type="evidence at transcript level"/>
<feature type="modified residue" description="Phosphoserine; by host" evidence="11">
    <location>
        <position position="499"/>
    </location>
</feature>
<feature type="propeptide" id="PRO_5023980445" evidence="11">
    <location>
        <begin position="562"/>
        <end position="578"/>
    </location>
</feature>
<organismHost>
    <name type="scientific">Homo sapiens</name>
    <name type="common">Human</name>
    <dbReference type="NCBI Taxonomy" id="9606"/>
</organismHost>
<feature type="chain" id="PRO_5023980446" description="Pre-hexon-linking protein IIIa" evidence="11">
    <location>
        <begin position="1"/>
        <end position="578"/>
    </location>
</feature>
<feature type="modified residue" description="Phosphoserine; by host" evidence="11">
    <location>
        <position position="233"/>
    </location>
</feature>